<evidence type="ECO:0000313" key="5">
    <source>
        <dbReference type="EMBL" id="TJY37243.1"/>
    </source>
</evidence>
<dbReference type="Gene3D" id="2.40.170.20">
    <property type="entry name" value="TonB-dependent receptor, beta-barrel domain"/>
    <property type="match status" value="1"/>
</dbReference>
<keyword evidence="3" id="KW-0998">Cell outer membrane</keyword>
<dbReference type="RefSeq" id="WP_136841520.1">
    <property type="nucleotide sequence ID" value="NZ_SUPL01000002.1"/>
</dbReference>
<dbReference type="EMBL" id="SUPL01000002">
    <property type="protein sequence ID" value="TJY37243.1"/>
    <property type="molecule type" value="Genomic_DNA"/>
</dbReference>
<evidence type="ECO:0000256" key="2">
    <source>
        <dbReference type="ARBA" id="ARBA00023136"/>
    </source>
</evidence>
<dbReference type="SUPFAM" id="SSF56935">
    <property type="entry name" value="Porins"/>
    <property type="match status" value="1"/>
</dbReference>
<dbReference type="Gene3D" id="2.170.130.10">
    <property type="entry name" value="TonB-dependent receptor, plug domain"/>
    <property type="match status" value="1"/>
</dbReference>
<evidence type="ECO:0000256" key="3">
    <source>
        <dbReference type="ARBA" id="ARBA00023237"/>
    </source>
</evidence>
<keyword evidence="5" id="KW-0675">Receptor</keyword>
<dbReference type="InterPro" id="IPR037066">
    <property type="entry name" value="Plug_dom_sf"/>
</dbReference>
<dbReference type="InterPro" id="IPR000531">
    <property type="entry name" value="Beta-barrel_TonB"/>
</dbReference>
<keyword evidence="6" id="KW-1185">Reference proteome</keyword>
<dbReference type="Pfam" id="PF13715">
    <property type="entry name" value="CarbopepD_reg_2"/>
    <property type="match status" value="1"/>
</dbReference>
<feature type="domain" description="TonB-dependent receptor-like beta-barrel" evidence="4">
    <location>
        <begin position="376"/>
        <end position="807"/>
    </location>
</feature>
<evidence type="ECO:0000259" key="4">
    <source>
        <dbReference type="Pfam" id="PF00593"/>
    </source>
</evidence>
<dbReference type="SUPFAM" id="SSF49464">
    <property type="entry name" value="Carboxypeptidase regulatory domain-like"/>
    <property type="match status" value="1"/>
</dbReference>
<keyword evidence="2" id="KW-0472">Membrane</keyword>
<dbReference type="Gene3D" id="2.60.40.1120">
    <property type="entry name" value="Carboxypeptidase-like, regulatory domain"/>
    <property type="match status" value="1"/>
</dbReference>
<name>A0A4U0EYY1_9FLAO</name>
<dbReference type="InterPro" id="IPR008969">
    <property type="entry name" value="CarboxyPept-like_regulatory"/>
</dbReference>
<evidence type="ECO:0000256" key="1">
    <source>
        <dbReference type="ARBA" id="ARBA00004442"/>
    </source>
</evidence>
<comment type="subcellular location">
    <subcellularLocation>
        <location evidence="1">Cell outer membrane</location>
    </subcellularLocation>
</comment>
<dbReference type="AlphaFoldDB" id="A0A4U0EYY1"/>
<dbReference type="InterPro" id="IPR036942">
    <property type="entry name" value="Beta-barrel_TonB_sf"/>
</dbReference>
<sequence length="848" mass="95507">MMEQSRLVIYVLLLTSFLGYGQIQEKKALSQIMNIVEKNYNVKFSYSVNDVKNIFIEAPSNSLTITEIISYLNKNTLLNFELLNDRYITVSILNKTISICGIVTGNSNNDALFGASIVVLNTDKGTIANENGSFNLENVSANARILISYLGYKSQEFSAKDLFAKDNSCSTILLEEANLELNQILITKFLTTGLQKNIDGSTVLNTKKFGILPGLTEPDVLQSIQALPGIESTNESIANINVRGGTNDQNLMLWDHIKMYHSGHFFGLISAYNPNVTSKVIVTKNGTSSQYSDGVSSTISMFTNDNLTKKFSGGAGINLISGDAFLEIPITKQLELHVSGRRSFTDAFSTLTYENYFDRSFQDSDINTNSETIENSDTSSNFVFYDYTAKLLFDLNDKHSFRANFIGIKNELDYSESITDNFNKTNTKESSLSQDNLGFGGNWNAQWSNNFSTNLVSYYSQYNVDASDFRVETDQLLTQANEVLETGLKLNSFYKVNNYLTLLNGYQFNETGILNETTVTAPSYERTKKDVLLNHALYTEAEYHKGSTYARVGVRLNYFQKFSKLIVEPRINIRQKVGKGLALKLEGEFKNQSATQIVDFQDDFLGVENRRWILANEQSIPISTSKQGSFGVEYSENNLNIDVTGFYKKVEGITASNQGFYNNFQYLSATGNYKVKGIEFLANKTTNNYSAWVSYTYSINDYKFENFTPMVFPNNADIRHSVSMAVNYNVLENLKLSIGGIWRSGQPFTRPVEGNETVQDRNNTFVNYDTPNNENLESFKRLDVSLSYNFNISTKTPAILRAGIINLTNQKNTINRYYKVDPNNSNKTIQIDNLSLKITPNVSLRVKF</sequence>
<dbReference type="GO" id="GO:0009279">
    <property type="term" value="C:cell outer membrane"/>
    <property type="evidence" value="ECO:0007669"/>
    <property type="project" value="UniProtKB-SubCell"/>
</dbReference>
<dbReference type="OrthoDB" id="9803050at2"/>
<comment type="caution">
    <text evidence="5">The sequence shown here is derived from an EMBL/GenBank/DDBJ whole genome shotgun (WGS) entry which is preliminary data.</text>
</comment>
<gene>
    <name evidence="5" type="ORF">E5167_04650</name>
</gene>
<reference evidence="5 6" key="1">
    <citation type="submission" date="2019-04" db="EMBL/GenBank/DDBJ databases">
        <title>Lacinutrix sp. nov., isolated from marine water.</title>
        <authorList>
            <person name="Kim W."/>
        </authorList>
    </citation>
    <scope>NUCLEOTIDE SEQUENCE [LARGE SCALE GENOMIC DNA]</scope>
    <source>
        <strain evidence="5 6">CAU 1491</strain>
    </source>
</reference>
<dbReference type="Proteomes" id="UP000307657">
    <property type="component" value="Unassembled WGS sequence"/>
</dbReference>
<proteinExistence type="predicted"/>
<accession>A0A4U0EYY1</accession>
<evidence type="ECO:0000313" key="6">
    <source>
        <dbReference type="Proteomes" id="UP000307657"/>
    </source>
</evidence>
<organism evidence="5 6">
    <name type="scientific">Pontimicrobium aquaticum</name>
    <dbReference type="NCBI Taxonomy" id="2565367"/>
    <lineage>
        <taxon>Bacteria</taxon>
        <taxon>Pseudomonadati</taxon>
        <taxon>Bacteroidota</taxon>
        <taxon>Flavobacteriia</taxon>
        <taxon>Flavobacteriales</taxon>
        <taxon>Flavobacteriaceae</taxon>
        <taxon>Pontimicrobium</taxon>
    </lineage>
</organism>
<dbReference type="Pfam" id="PF00593">
    <property type="entry name" value="TonB_dep_Rec_b-barrel"/>
    <property type="match status" value="1"/>
</dbReference>
<protein>
    <submittedName>
        <fullName evidence="5">TonB-dependent receptor</fullName>
    </submittedName>
</protein>